<name>A0A1V4II50_9CLOT</name>
<evidence type="ECO:0000256" key="5">
    <source>
        <dbReference type="ARBA" id="ARBA00023012"/>
    </source>
</evidence>
<evidence type="ECO:0000256" key="8">
    <source>
        <dbReference type="ARBA" id="ARBA00023163"/>
    </source>
</evidence>
<dbReference type="GO" id="GO:0003700">
    <property type="term" value="F:DNA-binding transcription factor activity"/>
    <property type="evidence" value="ECO:0007669"/>
    <property type="project" value="InterPro"/>
</dbReference>
<dbReference type="InterPro" id="IPR011006">
    <property type="entry name" value="CheY-like_superfamily"/>
</dbReference>
<keyword evidence="14" id="KW-1185">Reference proteome</keyword>
<dbReference type="OrthoDB" id="384217at2"/>
<proteinExistence type="predicted"/>
<dbReference type="CDD" id="cd17536">
    <property type="entry name" value="REC_YesN-like"/>
    <property type="match status" value="1"/>
</dbReference>
<evidence type="ECO:0000313" key="13">
    <source>
        <dbReference type="EMBL" id="OPJ59504.1"/>
    </source>
</evidence>
<evidence type="ECO:0000256" key="2">
    <source>
        <dbReference type="ARBA" id="ARBA00018672"/>
    </source>
</evidence>
<feature type="domain" description="Response regulatory" evidence="12">
    <location>
        <begin position="3"/>
        <end position="120"/>
    </location>
</feature>
<evidence type="ECO:0000256" key="3">
    <source>
        <dbReference type="ARBA" id="ARBA00022490"/>
    </source>
</evidence>
<keyword evidence="5" id="KW-0902">Two-component regulatory system</keyword>
<keyword evidence="6" id="KW-0805">Transcription regulation</keyword>
<organism evidence="13 14">
    <name type="scientific">Clostridium oryzae</name>
    <dbReference type="NCBI Taxonomy" id="1450648"/>
    <lineage>
        <taxon>Bacteria</taxon>
        <taxon>Bacillati</taxon>
        <taxon>Bacillota</taxon>
        <taxon>Clostridia</taxon>
        <taxon>Eubacteriales</taxon>
        <taxon>Clostridiaceae</taxon>
        <taxon>Clostridium</taxon>
    </lineage>
</organism>
<feature type="modified residue" description="4-aspartylphosphate" evidence="10">
    <location>
        <position position="55"/>
    </location>
</feature>
<evidence type="ECO:0000259" key="12">
    <source>
        <dbReference type="PROSITE" id="PS50110"/>
    </source>
</evidence>
<dbReference type="SMART" id="SM00448">
    <property type="entry name" value="REC"/>
    <property type="match status" value="1"/>
</dbReference>
<sequence length="551" mass="64789">MCKVLIVDDEEPVREAIMLLGKWKELGINRVIEAQNGKAALQVVEDEHPDIILVDMKMPELNGAEFLKIIAKKHPDISSIVISGYDEFSFTKQAIKSKVIDYLLKPINRDELNNALKSAVDVIASREKSKDKIIENNIALNVSIPVVREKVFMSIIEGNYSEEELELYKKIINAHESNYYGITILRIGNLEYVKKAQHFNNNIDLLNFAINNVVQEFYFDRLKCFGFRNPKFEREIVIVTYSDIYNDEIVQIAYDSISKVVRKLKEVLNIISVAAIGDIYSTSLKLGDAYKSAKNILDSYNIINPAEIICRSEDKKRQRYNYTLMNIINIIKSAVENGSYRYIKNELEKFLTEIKKAEYLSINNADRIIDELIFIMKNIFHEFTDENKDHDENTSNSIESKFDELDYTNFSEFETLLYRISEYMYQKIRQNIRSNQTFNIQDIKKYIDNNYYEDIKVSMFTEKYYLSREYLMKLFKQEFGYGIYEYVQKIRMEKAQELLGDLDVKIQSISKIIGYRDNNYFSKAFRRYFGISPSAYRNMLIEKRMHNLEEK</sequence>
<dbReference type="GO" id="GO:0043565">
    <property type="term" value="F:sequence-specific DNA binding"/>
    <property type="evidence" value="ECO:0007669"/>
    <property type="project" value="InterPro"/>
</dbReference>
<dbReference type="PROSITE" id="PS01124">
    <property type="entry name" value="HTH_ARAC_FAMILY_2"/>
    <property type="match status" value="1"/>
</dbReference>
<dbReference type="PANTHER" id="PTHR42713:SF3">
    <property type="entry name" value="TRANSCRIPTIONAL REGULATORY PROTEIN HPTR"/>
    <property type="match status" value="1"/>
</dbReference>
<dbReference type="PANTHER" id="PTHR42713">
    <property type="entry name" value="HISTIDINE KINASE-RELATED"/>
    <property type="match status" value="1"/>
</dbReference>
<dbReference type="Proteomes" id="UP000190080">
    <property type="component" value="Unassembled WGS sequence"/>
</dbReference>
<evidence type="ECO:0000256" key="9">
    <source>
        <dbReference type="ARBA" id="ARBA00024867"/>
    </source>
</evidence>
<keyword evidence="3" id="KW-0963">Cytoplasm</keyword>
<dbReference type="PRINTS" id="PR00032">
    <property type="entry name" value="HTHARAC"/>
</dbReference>
<protein>
    <recommendedName>
        <fullName evidence="2">Stage 0 sporulation protein A homolog</fullName>
    </recommendedName>
</protein>
<keyword evidence="8" id="KW-0804">Transcription</keyword>
<dbReference type="Pfam" id="PF00072">
    <property type="entry name" value="Response_reg"/>
    <property type="match status" value="1"/>
</dbReference>
<dbReference type="InterPro" id="IPR001789">
    <property type="entry name" value="Sig_transdc_resp-reg_receiver"/>
</dbReference>
<keyword evidence="4 10" id="KW-0597">Phosphoprotein</keyword>
<dbReference type="Gene3D" id="3.40.50.2300">
    <property type="match status" value="1"/>
</dbReference>
<reference evidence="13 14" key="1">
    <citation type="submission" date="2017-03" db="EMBL/GenBank/DDBJ databases">
        <title>Genome sequence of Clostridium oryzae DSM 28571.</title>
        <authorList>
            <person name="Poehlein A."/>
            <person name="Daniel R."/>
        </authorList>
    </citation>
    <scope>NUCLEOTIDE SEQUENCE [LARGE SCALE GENOMIC DNA]</scope>
    <source>
        <strain evidence="13 14">DSM 28571</strain>
    </source>
</reference>
<dbReference type="STRING" id="1450648.CLORY_32520"/>
<dbReference type="GO" id="GO:0000160">
    <property type="term" value="P:phosphorelay signal transduction system"/>
    <property type="evidence" value="ECO:0007669"/>
    <property type="project" value="UniProtKB-KW"/>
</dbReference>
<evidence type="ECO:0000256" key="7">
    <source>
        <dbReference type="ARBA" id="ARBA00023125"/>
    </source>
</evidence>
<comment type="subcellular location">
    <subcellularLocation>
        <location evidence="1">Cytoplasm</location>
    </subcellularLocation>
</comment>
<evidence type="ECO:0000259" key="11">
    <source>
        <dbReference type="PROSITE" id="PS01124"/>
    </source>
</evidence>
<evidence type="ECO:0000256" key="6">
    <source>
        <dbReference type="ARBA" id="ARBA00023015"/>
    </source>
</evidence>
<accession>A0A1V4II50</accession>
<evidence type="ECO:0000256" key="10">
    <source>
        <dbReference type="PROSITE-ProRule" id="PRU00169"/>
    </source>
</evidence>
<dbReference type="GO" id="GO:0005737">
    <property type="term" value="C:cytoplasm"/>
    <property type="evidence" value="ECO:0007669"/>
    <property type="project" value="UniProtKB-SubCell"/>
</dbReference>
<dbReference type="EMBL" id="MZGV01000043">
    <property type="protein sequence ID" value="OPJ59504.1"/>
    <property type="molecule type" value="Genomic_DNA"/>
</dbReference>
<dbReference type="InterPro" id="IPR051552">
    <property type="entry name" value="HptR"/>
</dbReference>
<dbReference type="SMART" id="SM00342">
    <property type="entry name" value="HTH_ARAC"/>
    <property type="match status" value="1"/>
</dbReference>
<evidence type="ECO:0000256" key="4">
    <source>
        <dbReference type="ARBA" id="ARBA00022553"/>
    </source>
</evidence>
<dbReference type="PROSITE" id="PS50110">
    <property type="entry name" value="RESPONSE_REGULATORY"/>
    <property type="match status" value="1"/>
</dbReference>
<comment type="caution">
    <text evidence="13">The sequence shown here is derived from an EMBL/GenBank/DDBJ whole genome shotgun (WGS) entry which is preliminary data.</text>
</comment>
<dbReference type="InterPro" id="IPR020449">
    <property type="entry name" value="Tscrpt_reg_AraC-type_HTH"/>
</dbReference>
<evidence type="ECO:0000313" key="14">
    <source>
        <dbReference type="Proteomes" id="UP000190080"/>
    </source>
</evidence>
<keyword evidence="7" id="KW-0238">DNA-binding</keyword>
<gene>
    <name evidence="13" type="ORF">CLORY_32520</name>
</gene>
<dbReference type="Gene3D" id="1.10.10.60">
    <property type="entry name" value="Homeodomain-like"/>
    <property type="match status" value="2"/>
</dbReference>
<feature type="domain" description="HTH araC/xylS-type" evidence="11">
    <location>
        <begin position="441"/>
        <end position="539"/>
    </location>
</feature>
<dbReference type="SUPFAM" id="SSF52172">
    <property type="entry name" value="CheY-like"/>
    <property type="match status" value="1"/>
</dbReference>
<dbReference type="AlphaFoldDB" id="A0A1V4II50"/>
<evidence type="ECO:0000256" key="1">
    <source>
        <dbReference type="ARBA" id="ARBA00004496"/>
    </source>
</evidence>
<comment type="function">
    <text evidence="9">May play the central regulatory role in sporulation. It may be an element of the effector pathway responsible for the activation of sporulation genes in response to nutritional stress. Spo0A may act in concert with spo0H (a sigma factor) to control the expression of some genes that are critical to the sporulation process.</text>
</comment>
<dbReference type="InterPro" id="IPR009057">
    <property type="entry name" value="Homeodomain-like_sf"/>
</dbReference>
<dbReference type="SUPFAM" id="SSF46689">
    <property type="entry name" value="Homeodomain-like"/>
    <property type="match status" value="1"/>
</dbReference>
<dbReference type="RefSeq" id="WP_079426411.1">
    <property type="nucleotide sequence ID" value="NZ_MZGV01000043.1"/>
</dbReference>
<dbReference type="InterPro" id="IPR018060">
    <property type="entry name" value="HTH_AraC"/>
</dbReference>
<dbReference type="Pfam" id="PF12833">
    <property type="entry name" value="HTH_18"/>
    <property type="match status" value="1"/>
</dbReference>